<dbReference type="Gene3D" id="3.40.50.1980">
    <property type="entry name" value="Nitrogenase molybdenum iron protein domain"/>
    <property type="match status" value="2"/>
</dbReference>
<evidence type="ECO:0000313" key="5">
    <source>
        <dbReference type="Proteomes" id="UP000536685"/>
    </source>
</evidence>
<dbReference type="EMBL" id="JACHMJ010000001">
    <property type="protein sequence ID" value="MBB5842075.1"/>
    <property type="molecule type" value="Genomic_DNA"/>
</dbReference>
<sequence length="368" mass="37359">MTLPRPASFGALLSAAIVVALLGGCASDAGAPAAETPAADQSVPLAELDLADDPRVVEGPSTAVLEDAAITPVATDPEQQLPATVTSHDLGGDIPITVESTDRILGLDISGSIAATIFGLGLGDSVVGRDVSTTFPEAADLPLITSGGHSVSTEAVLALRPTVLITDGTIGPTDVILQLREAGIDVVYVDTAPSMDGVSELARQVAAALGVVPAGELLAASLQTEIADTIAEIAAVAPQDDADKVRMLFLYLRGGSGIYYLFGEESGADELIEGVGGIDVAGEIGWDGMKPMTDEALVAGNPDLILVMTDGIESAGGVDGLIETKPVIGLTTAGQNRRFVDMADGEILSFGPRTPLVLDALARAIYAP</sequence>
<proteinExistence type="inferred from homology"/>
<evidence type="ECO:0000256" key="1">
    <source>
        <dbReference type="ARBA" id="ARBA00008814"/>
    </source>
</evidence>
<feature type="domain" description="Fe/B12 periplasmic-binding" evidence="3">
    <location>
        <begin position="103"/>
        <end position="368"/>
    </location>
</feature>
<feature type="chain" id="PRO_5039070484" evidence="2">
    <location>
        <begin position="32"/>
        <end position="368"/>
    </location>
</feature>
<keyword evidence="2" id="KW-0732">Signal</keyword>
<dbReference type="Proteomes" id="UP000536685">
    <property type="component" value="Unassembled WGS sequence"/>
</dbReference>
<reference evidence="4 5" key="1">
    <citation type="submission" date="2020-08" db="EMBL/GenBank/DDBJ databases">
        <title>Sequencing the genomes of 1000 actinobacteria strains.</title>
        <authorList>
            <person name="Klenk H.-P."/>
        </authorList>
    </citation>
    <scope>NUCLEOTIDE SEQUENCE [LARGE SCALE GENOMIC DNA]</scope>
    <source>
        <strain evidence="4 5">DSM 105784</strain>
    </source>
</reference>
<keyword evidence="5" id="KW-1185">Reference proteome</keyword>
<feature type="signal peptide" evidence="2">
    <location>
        <begin position="1"/>
        <end position="31"/>
    </location>
</feature>
<dbReference type="SUPFAM" id="SSF53807">
    <property type="entry name" value="Helical backbone' metal receptor"/>
    <property type="match status" value="1"/>
</dbReference>
<dbReference type="InterPro" id="IPR050902">
    <property type="entry name" value="ABC_Transporter_SBP"/>
</dbReference>
<gene>
    <name evidence="4" type="ORF">HD599_000398</name>
</gene>
<dbReference type="PANTHER" id="PTHR30535:SF4">
    <property type="entry name" value="HEMIN-BINDING PERIPLASMIC PROTEIN HMUT"/>
    <property type="match status" value="1"/>
</dbReference>
<evidence type="ECO:0000259" key="3">
    <source>
        <dbReference type="PROSITE" id="PS50983"/>
    </source>
</evidence>
<organism evidence="4 5">
    <name type="scientific">Conyzicola lurida</name>
    <dbReference type="NCBI Taxonomy" id="1172621"/>
    <lineage>
        <taxon>Bacteria</taxon>
        <taxon>Bacillati</taxon>
        <taxon>Actinomycetota</taxon>
        <taxon>Actinomycetes</taxon>
        <taxon>Micrococcales</taxon>
        <taxon>Microbacteriaceae</taxon>
        <taxon>Conyzicola</taxon>
    </lineage>
</organism>
<dbReference type="PROSITE" id="PS51257">
    <property type="entry name" value="PROKAR_LIPOPROTEIN"/>
    <property type="match status" value="1"/>
</dbReference>
<comment type="similarity">
    <text evidence="1">Belongs to the bacterial solute-binding protein 8 family.</text>
</comment>
<dbReference type="RefSeq" id="WP_184233168.1">
    <property type="nucleotide sequence ID" value="NZ_JACHMJ010000001.1"/>
</dbReference>
<name>A0A841AKS7_9MICO</name>
<dbReference type="InterPro" id="IPR002491">
    <property type="entry name" value="ABC_transptr_periplasmic_BD"/>
</dbReference>
<dbReference type="Pfam" id="PF01497">
    <property type="entry name" value="Peripla_BP_2"/>
    <property type="match status" value="1"/>
</dbReference>
<dbReference type="AlphaFoldDB" id="A0A841AKS7"/>
<protein>
    <submittedName>
        <fullName evidence="4">Iron complex transport system substrate-binding protein</fullName>
    </submittedName>
</protein>
<accession>A0A841AKS7</accession>
<comment type="caution">
    <text evidence="4">The sequence shown here is derived from an EMBL/GenBank/DDBJ whole genome shotgun (WGS) entry which is preliminary data.</text>
</comment>
<evidence type="ECO:0000313" key="4">
    <source>
        <dbReference type="EMBL" id="MBB5842075.1"/>
    </source>
</evidence>
<dbReference type="PROSITE" id="PS50983">
    <property type="entry name" value="FE_B12_PBP"/>
    <property type="match status" value="1"/>
</dbReference>
<evidence type="ECO:0000256" key="2">
    <source>
        <dbReference type="SAM" id="SignalP"/>
    </source>
</evidence>
<dbReference type="PANTHER" id="PTHR30535">
    <property type="entry name" value="VITAMIN B12-BINDING PROTEIN"/>
    <property type="match status" value="1"/>
</dbReference>